<sequence length="567" mass="63978">MTILLEWSVEKLQPYVELTSNEIFAVLEVPPRPELGDVAFPCYALARKWKKSPEAIAGELADRFNAGASDVRAEAAGSYLNLFFDPRQWAPRLLAAALEHEYGYSADGEGERVVIDLSSPNIAKPFGVGHLRSTMIGNALANLYRASGYEVVTVNHIGDWGTQFGKLMAAYKRWGDEEQLKQSPIRESLRLYVKFHEETEQDETLEDEGRRWFWRLENGDPEALKLWHYFVSFSLEEFERVYARLGVTFNHTLGESFYNDKMGAVVEQLREQQLLVESDGAQVVRLDDQGIPPCLILKSDGTTIYPTRDLATALYRRREMKADRLLYVVGGEQKLHFQQVFSVLQRMGMDWAVNCEHIPFGLMKIDGRKMSTRKGQVVYLDTVLDEAVRKAEAIIEEKNAGLANRREVAEAVGIGAIVFNDLKHSRMLEVDFSLDEAIRFEGETGPYVQYTAARCYKLLRTGMTRGLAVDEIAGDSVYLTGPAAWDCLKMLGAFPAMVKEALRVHEPSVLARYLLDVSQSFNRFYHQERVLSESTEETLAKLGVVAATVQVLRTGLELLGLKAPQQI</sequence>
<dbReference type="GO" id="GO:0004814">
    <property type="term" value="F:arginine-tRNA ligase activity"/>
    <property type="evidence" value="ECO:0007669"/>
    <property type="project" value="UniProtKB-EC"/>
</dbReference>
<dbReference type="SUPFAM" id="SSF47323">
    <property type="entry name" value="Anticodon-binding domain of a subclass of class I aminoacyl-tRNA synthetases"/>
    <property type="match status" value="1"/>
</dbReference>
<comment type="similarity">
    <text evidence="1 8 9">Belongs to the class-I aminoacyl-tRNA synthetase family.</text>
</comment>
<dbReference type="SUPFAM" id="SSF55190">
    <property type="entry name" value="Arginyl-tRNA synthetase (ArgRS), N-terminal 'additional' domain"/>
    <property type="match status" value="1"/>
</dbReference>
<keyword evidence="2 8" id="KW-0436">Ligase</keyword>
<gene>
    <name evidence="8 12" type="primary">argS</name>
    <name evidence="12" type="ORF">K0T92_23960</name>
</gene>
<keyword evidence="13" id="KW-1185">Reference proteome</keyword>
<comment type="subunit">
    <text evidence="8">Monomer.</text>
</comment>
<dbReference type="SUPFAM" id="SSF52374">
    <property type="entry name" value="Nucleotidylyl transferase"/>
    <property type="match status" value="1"/>
</dbReference>
<feature type="domain" description="DALR anticodon binding" evidence="10">
    <location>
        <begin position="448"/>
        <end position="567"/>
    </location>
</feature>
<organism evidence="12 13">
    <name type="scientific">Paenibacillus oenotherae</name>
    <dbReference type="NCBI Taxonomy" id="1435645"/>
    <lineage>
        <taxon>Bacteria</taxon>
        <taxon>Bacillati</taxon>
        <taxon>Bacillota</taxon>
        <taxon>Bacilli</taxon>
        <taxon>Bacillales</taxon>
        <taxon>Paenibacillaceae</taxon>
        <taxon>Paenibacillus</taxon>
    </lineage>
</organism>
<evidence type="ECO:0000256" key="5">
    <source>
        <dbReference type="ARBA" id="ARBA00022917"/>
    </source>
</evidence>
<feature type="domain" description="Arginyl tRNA synthetase N-terminal" evidence="11">
    <location>
        <begin position="10"/>
        <end position="84"/>
    </location>
</feature>
<evidence type="ECO:0000259" key="10">
    <source>
        <dbReference type="SMART" id="SM00836"/>
    </source>
</evidence>
<dbReference type="PANTHER" id="PTHR11956:SF5">
    <property type="entry name" value="ARGININE--TRNA LIGASE, CYTOPLASMIC"/>
    <property type="match status" value="1"/>
</dbReference>
<dbReference type="Gene3D" id="3.40.50.620">
    <property type="entry name" value="HUPs"/>
    <property type="match status" value="1"/>
</dbReference>
<dbReference type="NCBIfam" id="TIGR00456">
    <property type="entry name" value="argS"/>
    <property type="match status" value="1"/>
</dbReference>
<keyword evidence="3 8" id="KW-0547">Nucleotide-binding</keyword>
<dbReference type="HAMAP" id="MF_00123">
    <property type="entry name" value="Arg_tRNA_synth"/>
    <property type="match status" value="1"/>
</dbReference>
<keyword evidence="4 8" id="KW-0067">ATP-binding</keyword>
<dbReference type="InterPro" id="IPR035684">
    <property type="entry name" value="ArgRS_core"/>
</dbReference>
<accession>A0ABS7DCV0</accession>
<dbReference type="InterPro" id="IPR008909">
    <property type="entry name" value="DALR_anticod-bd"/>
</dbReference>
<evidence type="ECO:0000256" key="9">
    <source>
        <dbReference type="RuleBase" id="RU363038"/>
    </source>
</evidence>
<evidence type="ECO:0000256" key="4">
    <source>
        <dbReference type="ARBA" id="ARBA00022840"/>
    </source>
</evidence>
<keyword evidence="6 8" id="KW-0030">Aminoacyl-tRNA synthetase</keyword>
<comment type="subcellular location">
    <subcellularLocation>
        <location evidence="8">Cytoplasm</location>
    </subcellularLocation>
</comment>
<dbReference type="InterPro" id="IPR014729">
    <property type="entry name" value="Rossmann-like_a/b/a_fold"/>
</dbReference>
<dbReference type="InterPro" id="IPR036695">
    <property type="entry name" value="Arg-tRNA-synth_N_sf"/>
</dbReference>
<dbReference type="PRINTS" id="PR01038">
    <property type="entry name" value="TRNASYNTHARG"/>
</dbReference>
<evidence type="ECO:0000259" key="11">
    <source>
        <dbReference type="SMART" id="SM01016"/>
    </source>
</evidence>
<dbReference type="InterPro" id="IPR001278">
    <property type="entry name" value="Arg-tRNA-ligase"/>
</dbReference>
<evidence type="ECO:0000256" key="7">
    <source>
        <dbReference type="ARBA" id="ARBA00049339"/>
    </source>
</evidence>
<keyword evidence="8" id="KW-0963">Cytoplasm</keyword>
<evidence type="ECO:0000256" key="3">
    <source>
        <dbReference type="ARBA" id="ARBA00022741"/>
    </source>
</evidence>
<dbReference type="Pfam" id="PF00750">
    <property type="entry name" value="tRNA-synt_1d"/>
    <property type="match status" value="1"/>
</dbReference>
<keyword evidence="5 8" id="KW-0648">Protein biosynthesis</keyword>
<dbReference type="InterPro" id="IPR005148">
    <property type="entry name" value="Arg-tRNA-synth_N"/>
</dbReference>
<evidence type="ECO:0000256" key="1">
    <source>
        <dbReference type="ARBA" id="ARBA00005594"/>
    </source>
</evidence>
<dbReference type="CDD" id="cd00671">
    <property type="entry name" value="ArgRS_core"/>
    <property type="match status" value="1"/>
</dbReference>
<dbReference type="PANTHER" id="PTHR11956">
    <property type="entry name" value="ARGINYL-TRNA SYNTHETASE"/>
    <property type="match status" value="1"/>
</dbReference>
<evidence type="ECO:0000256" key="2">
    <source>
        <dbReference type="ARBA" id="ARBA00022598"/>
    </source>
</evidence>
<reference evidence="12 13" key="1">
    <citation type="submission" date="2021-07" db="EMBL/GenBank/DDBJ databases">
        <title>Paenibacillus radiodurans sp. nov., isolated from the southeastern edge of Tengger Desert.</title>
        <authorList>
            <person name="Zhang G."/>
        </authorList>
    </citation>
    <scope>NUCLEOTIDE SEQUENCE [LARGE SCALE GENOMIC DNA]</scope>
    <source>
        <strain evidence="12 13">DT7-4</strain>
    </source>
</reference>
<comment type="catalytic activity">
    <reaction evidence="7 8">
        <text>tRNA(Arg) + L-arginine + ATP = L-arginyl-tRNA(Arg) + AMP + diphosphate</text>
        <dbReference type="Rhea" id="RHEA:20301"/>
        <dbReference type="Rhea" id="RHEA-COMP:9658"/>
        <dbReference type="Rhea" id="RHEA-COMP:9673"/>
        <dbReference type="ChEBI" id="CHEBI:30616"/>
        <dbReference type="ChEBI" id="CHEBI:32682"/>
        <dbReference type="ChEBI" id="CHEBI:33019"/>
        <dbReference type="ChEBI" id="CHEBI:78442"/>
        <dbReference type="ChEBI" id="CHEBI:78513"/>
        <dbReference type="ChEBI" id="CHEBI:456215"/>
        <dbReference type="EC" id="6.1.1.19"/>
    </reaction>
</comment>
<evidence type="ECO:0000313" key="12">
    <source>
        <dbReference type="EMBL" id="MBW7477770.1"/>
    </source>
</evidence>
<dbReference type="SMART" id="SM00836">
    <property type="entry name" value="DALR_1"/>
    <property type="match status" value="1"/>
</dbReference>
<dbReference type="Gene3D" id="3.30.1360.70">
    <property type="entry name" value="Arginyl tRNA synthetase N-terminal domain"/>
    <property type="match status" value="1"/>
</dbReference>
<comment type="caution">
    <text evidence="12">The sequence shown here is derived from an EMBL/GenBank/DDBJ whole genome shotgun (WGS) entry which is preliminary data.</text>
</comment>
<protein>
    <recommendedName>
        <fullName evidence="8">Arginine--tRNA ligase</fullName>
        <ecNumber evidence="8">6.1.1.19</ecNumber>
    </recommendedName>
    <alternativeName>
        <fullName evidence="8">Arginyl-tRNA synthetase</fullName>
        <shortName evidence="8">ArgRS</shortName>
    </alternativeName>
</protein>
<evidence type="ECO:0000256" key="8">
    <source>
        <dbReference type="HAMAP-Rule" id="MF_00123"/>
    </source>
</evidence>
<dbReference type="Pfam" id="PF05746">
    <property type="entry name" value="DALR_1"/>
    <property type="match status" value="1"/>
</dbReference>
<dbReference type="InterPro" id="IPR009080">
    <property type="entry name" value="tRNAsynth_Ia_anticodon-bd"/>
</dbReference>
<dbReference type="Gene3D" id="1.10.730.10">
    <property type="entry name" value="Isoleucyl-tRNA Synthetase, Domain 1"/>
    <property type="match status" value="1"/>
</dbReference>
<dbReference type="EC" id="6.1.1.19" evidence="8"/>
<feature type="short sequence motif" description="'HIGH' region" evidence="8">
    <location>
        <begin position="120"/>
        <end position="130"/>
    </location>
</feature>
<dbReference type="Proteomes" id="UP000812277">
    <property type="component" value="Unassembled WGS sequence"/>
</dbReference>
<dbReference type="SMART" id="SM01016">
    <property type="entry name" value="Arg_tRNA_synt_N"/>
    <property type="match status" value="1"/>
</dbReference>
<name>A0ABS7DCV0_9BACL</name>
<dbReference type="Pfam" id="PF03485">
    <property type="entry name" value="Arg_tRNA_synt_N"/>
    <property type="match status" value="1"/>
</dbReference>
<proteinExistence type="inferred from homology"/>
<dbReference type="EMBL" id="JAHZIJ010000031">
    <property type="protein sequence ID" value="MBW7477770.1"/>
    <property type="molecule type" value="Genomic_DNA"/>
</dbReference>
<evidence type="ECO:0000256" key="6">
    <source>
        <dbReference type="ARBA" id="ARBA00023146"/>
    </source>
</evidence>
<evidence type="ECO:0000313" key="13">
    <source>
        <dbReference type="Proteomes" id="UP000812277"/>
    </source>
</evidence>